<dbReference type="GO" id="GO:0004674">
    <property type="term" value="F:protein serine/threonine kinase activity"/>
    <property type="evidence" value="ECO:0007669"/>
    <property type="project" value="UniProtKB-KW"/>
</dbReference>
<dbReference type="InterPro" id="IPR050339">
    <property type="entry name" value="CC_SR_Kinase"/>
</dbReference>
<dbReference type="PROSITE" id="PS00107">
    <property type="entry name" value="PROTEIN_KINASE_ATP"/>
    <property type="match status" value="1"/>
</dbReference>
<evidence type="ECO:0000313" key="9">
    <source>
        <dbReference type="Proteomes" id="UP001575622"/>
    </source>
</evidence>
<dbReference type="PROSITE" id="PS00108">
    <property type="entry name" value="PROTEIN_KINASE_ST"/>
    <property type="match status" value="1"/>
</dbReference>
<accession>A0ABV4VBQ0</accession>
<dbReference type="SMART" id="SM00220">
    <property type="entry name" value="S_TKc"/>
    <property type="match status" value="1"/>
</dbReference>
<keyword evidence="4 6" id="KW-0067">ATP-binding</keyword>
<comment type="caution">
    <text evidence="8">The sequence shown here is derived from an EMBL/GenBank/DDBJ whole genome shotgun (WGS) entry which is preliminary data.</text>
</comment>
<dbReference type="PROSITE" id="PS50011">
    <property type="entry name" value="PROTEIN_KINASE_DOM"/>
    <property type="match status" value="1"/>
</dbReference>
<evidence type="ECO:0000256" key="4">
    <source>
        <dbReference type="ARBA" id="ARBA00022840"/>
    </source>
</evidence>
<dbReference type="Proteomes" id="UP001575622">
    <property type="component" value="Unassembled WGS sequence"/>
</dbReference>
<dbReference type="InterPro" id="IPR008271">
    <property type="entry name" value="Ser/Thr_kinase_AS"/>
</dbReference>
<evidence type="ECO:0000259" key="7">
    <source>
        <dbReference type="PROSITE" id="PS50011"/>
    </source>
</evidence>
<comment type="similarity">
    <text evidence="5">Belongs to the protein kinase superfamily. Ser/Thr protein kinase family. GCN2 subfamily.</text>
</comment>
<dbReference type="EMBL" id="JBHDLN010000029">
    <property type="protein sequence ID" value="MFB0847084.1"/>
    <property type="molecule type" value="Genomic_DNA"/>
</dbReference>
<keyword evidence="1" id="KW-0808">Transferase</keyword>
<keyword evidence="3 8" id="KW-0418">Kinase</keyword>
<dbReference type="InterPro" id="IPR017441">
    <property type="entry name" value="Protein_kinase_ATP_BS"/>
</dbReference>
<dbReference type="InterPro" id="IPR000719">
    <property type="entry name" value="Prot_kinase_dom"/>
</dbReference>
<organism evidence="8 9">
    <name type="scientific">Paenibacillus oleatilyticus</name>
    <dbReference type="NCBI Taxonomy" id="2594886"/>
    <lineage>
        <taxon>Bacteria</taxon>
        <taxon>Bacillati</taxon>
        <taxon>Bacillota</taxon>
        <taxon>Bacilli</taxon>
        <taxon>Bacillales</taxon>
        <taxon>Paenibacillaceae</taxon>
        <taxon>Paenibacillus</taxon>
    </lineage>
</organism>
<reference evidence="8 9" key="1">
    <citation type="submission" date="2024-09" db="EMBL/GenBank/DDBJ databases">
        <authorList>
            <person name="Makale K.P.P."/>
            <person name="Makhzoum A."/>
            <person name="Rantong G."/>
            <person name="Rahube T.O."/>
        </authorList>
    </citation>
    <scope>NUCLEOTIDE SEQUENCE [LARGE SCALE GENOMIC DNA]</scope>
    <source>
        <strain evidence="8 9">KM_D13</strain>
    </source>
</reference>
<feature type="binding site" evidence="6">
    <location>
        <position position="56"/>
    </location>
    <ligand>
        <name>ATP</name>
        <dbReference type="ChEBI" id="CHEBI:30616"/>
    </ligand>
</feature>
<evidence type="ECO:0000256" key="1">
    <source>
        <dbReference type="ARBA" id="ARBA00022679"/>
    </source>
</evidence>
<dbReference type="Gene3D" id="1.10.510.10">
    <property type="entry name" value="Transferase(Phosphotransferase) domain 1"/>
    <property type="match status" value="1"/>
</dbReference>
<dbReference type="RefSeq" id="WP_373956982.1">
    <property type="nucleotide sequence ID" value="NZ_JBHDLN010000029.1"/>
</dbReference>
<proteinExistence type="inferred from homology"/>
<evidence type="ECO:0000256" key="6">
    <source>
        <dbReference type="PROSITE-ProRule" id="PRU10141"/>
    </source>
</evidence>
<gene>
    <name evidence="8" type="ORF">ACEU3E_33430</name>
</gene>
<dbReference type="Gene3D" id="3.30.200.20">
    <property type="entry name" value="Phosphorylase Kinase, domain 1"/>
    <property type="match status" value="1"/>
</dbReference>
<dbReference type="InterPro" id="IPR011009">
    <property type="entry name" value="Kinase-like_dom_sf"/>
</dbReference>
<evidence type="ECO:0000256" key="2">
    <source>
        <dbReference type="ARBA" id="ARBA00022741"/>
    </source>
</evidence>
<keyword evidence="2 6" id="KW-0547">Nucleotide-binding</keyword>
<dbReference type="Pfam" id="PF00069">
    <property type="entry name" value="Pkinase"/>
    <property type="match status" value="1"/>
</dbReference>
<evidence type="ECO:0000256" key="5">
    <source>
        <dbReference type="ARBA" id="ARBA00037982"/>
    </source>
</evidence>
<dbReference type="PANTHER" id="PTHR11042">
    <property type="entry name" value="EUKARYOTIC TRANSLATION INITIATION FACTOR 2-ALPHA KINASE EIF2-ALPHA KINASE -RELATED"/>
    <property type="match status" value="1"/>
</dbReference>
<dbReference type="SUPFAM" id="SSF56112">
    <property type="entry name" value="Protein kinase-like (PK-like)"/>
    <property type="match status" value="1"/>
</dbReference>
<feature type="non-terminal residue" evidence="8">
    <location>
        <position position="476"/>
    </location>
</feature>
<feature type="domain" description="Protein kinase" evidence="7">
    <location>
        <begin position="29"/>
        <end position="306"/>
    </location>
</feature>
<protein>
    <submittedName>
        <fullName evidence="8">Serine/threonine protein kinase</fullName>
    </submittedName>
</protein>
<keyword evidence="8" id="KW-0723">Serine/threonine-protein kinase</keyword>
<name>A0ABV4VBQ0_9BACL</name>
<evidence type="ECO:0000313" key="8">
    <source>
        <dbReference type="EMBL" id="MFB0847084.1"/>
    </source>
</evidence>
<keyword evidence="9" id="KW-1185">Reference proteome</keyword>
<sequence length="476" mass="55010">MANTTDDYKNCIRKFFKTNSVIKTLLGGIEIGKEIGQGGNALVYNAVWGSGEVAVKVLAEDSSKQSSRYLRFITEVREIIKLSQTRAVVPIYHVGEITIEESTFPYMVMRKYPSTLNEWKKQKDLTNIKELSDVLEQLIYCVEVIHQNNIVHRDLKPQNILVDDDNDIVISDFGISWFDPNHYERLVRTEKRERLANFGFSAPEQFELNPEPKPTMDLFALGQLIQWLVTDSPVRGLGRTQLASIDESLAPLDSVVDQLLQNDPSKRPQDTLELTDLINSALKLRVKQESEEERVLRVLRDFDKIIRLACPGKMGIIQITDKEKINYIMGLLAAKCQDLMLWWTQGSADCPINQPIRHLHDNTWFIDHGEHNIEEIWVKKDDSYDHQYILLQCSPMPRFGIYEGEGYRYEEAAWFIDRYITRQEYDDGVADIDGKSVELEQRAELRTRELEQDFIFIATFANSINVDRNRSVVDEV</sequence>
<evidence type="ECO:0000256" key="3">
    <source>
        <dbReference type="ARBA" id="ARBA00022777"/>
    </source>
</evidence>